<protein>
    <submittedName>
        <fullName evidence="2">Uncharacterized protein</fullName>
    </submittedName>
</protein>
<dbReference type="RefSeq" id="YP_009481615.1">
    <property type="nucleotide sequence ID" value="NC_037666.1"/>
</dbReference>
<feature type="compositionally biased region" description="Low complexity" evidence="1">
    <location>
        <begin position="43"/>
        <end position="53"/>
    </location>
</feature>
<evidence type="ECO:0000256" key="1">
    <source>
        <dbReference type="SAM" id="MobiDB-lite"/>
    </source>
</evidence>
<sequence>MTTHPRPLGATSRTHFLSTPPTAPVARVLWPHKQPKTTTIKDNNNQRQQQRNRPPTKARPRRQRPSHPQPHAHTATTDPIREIKKHKVSRKFFS</sequence>
<dbReference type="EMBL" id="MG011690">
    <property type="protein sequence ID" value="AVK75612.1"/>
    <property type="molecule type" value="Genomic_DNA"/>
</dbReference>
<proteinExistence type="predicted"/>
<name>A0A2U7UB33_9VIRU</name>
<feature type="compositionally biased region" description="Basic residues" evidence="1">
    <location>
        <begin position="54"/>
        <end position="65"/>
    </location>
</feature>
<feature type="region of interest" description="Disordered" evidence="1">
    <location>
        <begin position="1"/>
        <end position="94"/>
    </location>
</feature>
<evidence type="ECO:0000313" key="2">
    <source>
        <dbReference type="EMBL" id="AVK75612.1"/>
    </source>
</evidence>
<feature type="compositionally biased region" description="Basic residues" evidence="1">
    <location>
        <begin position="83"/>
        <end position="94"/>
    </location>
</feature>
<organism evidence="2">
    <name type="scientific">Pandoravirus neocaledonia</name>
    <dbReference type="NCBI Taxonomy" id="2107708"/>
    <lineage>
        <taxon>Viruses</taxon>
        <taxon>Pandoravirus</taxon>
    </lineage>
</organism>
<reference evidence="2" key="1">
    <citation type="journal article" date="2018" name="Nat. Commun.">
        <title>Diversity and evolution of the emerging Pandoraviridae family.</title>
        <authorList>
            <person name="Legendre M."/>
            <person name="Fabre E."/>
            <person name="Poirot O."/>
            <person name="Jeudy S."/>
            <person name="Lartigue A."/>
            <person name="Alempic J.M."/>
            <person name="Beucher L."/>
            <person name="Philippe N."/>
            <person name="Bertaux L."/>
            <person name="Christo-Foroux E."/>
            <person name="Labadie K."/>
            <person name="Coute Y."/>
            <person name="Abergel C."/>
            <person name="Claverie J.M."/>
        </authorList>
    </citation>
    <scope>NUCLEOTIDE SEQUENCE [LARGE SCALE GENOMIC DNA]</scope>
    <source>
        <strain evidence="2">Neocaledonia</strain>
    </source>
</reference>
<dbReference type="GeneID" id="36842325"/>
<accession>A0A2U7UB33</accession>
<dbReference type="Proteomes" id="UP000249287">
    <property type="component" value="Segment"/>
</dbReference>
<dbReference type="KEGG" id="vg:36842325"/>
<feature type="compositionally biased region" description="Polar residues" evidence="1">
    <location>
        <begin position="11"/>
        <end position="20"/>
    </location>
</feature>
<gene>
    <name evidence="2" type="ORF">pneo_cds_5</name>
</gene>